<dbReference type="Proteomes" id="UP000274046">
    <property type="component" value="Unassembled WGS sequence"/>
</dbReference>
<sequence length="512" mass="57314">MLTQYLKQSWSNPVIRSSFAVFAISMAIKLFGYLEKILVAYYWGTSGMTDIYNVVVGILLSIFVLVREIIEPGFLSGFLSAMHLKDSKGAWNLFNLFARLIFFVMLLLVALIYIKPGLLADLFAPGFSTYKKMLSTQLLRFTFPAIIFLALSALTGIALNGMKKFAVSTVGELFYKVSIMLSIVFFFSSLGIYAIAAGIILGSFLKLLSHGIILIRHVSFGKVTLRSPYTSQIWKLTWPLMIGMLFSQLSSLIDNALASYLPDGSLSALGYAKKLIEFPIAICPYIISVILFPYFTEFSIAKKTEELKSLLFNSLSWIFLLFLPLALFYYMCSFDIVALVFQRGAFDHNSTMLTSAPLKLYGFGMVFFAIETILVIFYFADSDTKTPIFIGIICAVENIFLTFMLIKVMGYTGIALALSISKATKTIILLLLLKRKFTFPYKPILSFISKVSLACVLTAAVIFLSRSAFNNICDPTFFQRITFIAVTFLTGAITYILILRLLGIRKNNLLIL</sequence>
<comment type="subcellular location">
    <subcellularLocation>
        <location evidence="1">Cell membrane</location>
        <topology evidence="1">Multi-pass membrane protein</topology>
    </subcellularLocation>
</comment>
<feature type="transmembrane region" description="Helical" evidence="10">
    <location>
        <begin position="51"/>
        <end position="70"/>
    </location>
</feature>
<dbReference type="InterPro" id="IPR051050">
    <property type="entry name" value="Lipid_II_flippase_MurJ/MviN"/>
</dbReference>
<dbReference type="GO" id="GO:0034204">
    <property type="term" value="P:lipid translocation"/>
    <property type="evidence" value="ECO:0007669"/>
    <property type="project" value="TreeGrafter"/>
</dbReference>
<feature type="transmembrane region" description="Helical" evidence="10">
    <location>
        <begin position="20"/>
        <end position="44"/>
    </location>
</feature>
<feature type="transmembrane region" description="Helical" evidence="10">
    <location>
        <begin position="477"/>
        <end position="502"/>
    </location>
</feature>
<organism evidence="11 12">
    <name type="scientific">Pedobacter jejuensis</name>
    <dbReference type="NCBI Taxonomy" id="1268550"/>
    <lineage>
        <taxon>Bacteria</taxon>
        <taxon>Pseudomonadati</taxon>
        <taxon>Bacteroidota</taxon>
        <taxon>Sphingobacteriia</taxon>
        <taxon>Sphingobacteriales</taxon>
        <taxon>Sphingobacteriaceae</taxon>
        <taxon>Pedobacter</taxon>
    </lineage>
</organism>
<dbReference type="RefSeq" id="WP_123205280.1">
    <property type="nucleotide sequence ID" value="NZ_RBEE01000012.1"/>
</dbReference>
<feature type="transmembrane region" description="Helical" evidence="10">
    <location>
        <begin position="90"/>
        <end position="114"/>
    </location>
</feature>
<dbReference type="Pfam" id="PF03023">
    <property type="entry name" value="MurJ"/>
    <property type="match status" value="1"/>
</dbReference>
<feature type="transmembrane region" description="Helical" evidence="10">
    <location>
        <begin position="361"/>
        <end position="380"/>
    </location>
</feature>
<proteinExistence type="inferred from homology"/>
<feature type="transmembrane region" description="Helical" evidence="10">
    <location>
        <begin position="412"/>
        <end position="432"/>
    </location>
</feature>
<name>A0A3N0BW74_9SPHI</name>
<feature type="transmembrane region" description="Helical" evidence="10">
    <location>
        <begin position="179"/>
        <end position="205"/>
    </location>
</feature>
<keyword evidence="5" id="KW-0573">Peptidoglycan synthesis</keyword>
<dbReference type="AlphaFoldDB" id="A0A3N0BW74"/>
<gene>
    <name evidence="11" type="primary">murJ</name>
    <name evidence="11" type="ORF">D7004_07600</name>
</gene>
<accession>A0A3N0BW74</accession>
<evidence type="ECO:0000256" key="9">
    <source>
        <dbReference type="ARBA" id="ARBA00061532"/>
    </source>
</evidence>
<dbReference type="PANTHER" id="PTHR47019">
    <property type="entry name" value="LIPID II FLIPPASE MURJ"/>
    <property type="match status" value="1"/>
</dbReference>
<evidence type="ECO:0000256" key="8">
    <source>
        <dbReference type="ARBA" id="ARBA00060041"/>
    </source>
</evidence>
<dbReference type="OrthoDB" id="9816572at2"/>
<comment type="function">
    <text evidence="8">Involved in peptidoglycan biosynthesis. Transports lipid-linked peptidoglycan precursors from the inner to the outer leaflet of the cytoplasmic membrane.</text>
</comment>
<dbReference type="PANTHER" id="PTHR47019:SF1">
    <property type="entry name" value="LIPID II FLIPPASE MURJ"/>
    <property type="match status" value="1"/>
</dbReference>
<evidence type="ECO:0000256" key="4">
    <source>
        <dbReference type="ARBA" id="ARBA00022960"/>
    </source>
</evidence>
<keyword evidence="7 10" id="KW-0472">Membrane</keyword>
<feature type="transmembrane region" description="Helical" evidence="10">
    <location>
        <begin position="317"/>
        <end position="341"/>
    </location>
</feature>
<keyword evidence="2" id="KW-1003">Cell membrane</keyword>
<dbReference type="GO" id="GO:0005886">
    <property type="term" value="C:plasma membrane"/>
    <property type="evidence" value="ECO:0007669"/>
    <property type="project" value="UniProtKB-SubCell"/>
</dbReference>
<dbReference type="PRINTS" id="PR01806">
    <property type="entry name" value="VIRFACTRMVIN"/>
</dbReference>
<dbReference type="GO" id="GO:0009252">
    <property type="term" value="P:peptidoglycan biosynthetic process"/>
    <property type="evidence" value="ECO:0007669"/>
    <property type="project" value="UniProtKB-KW"/>
</dbReference>
<dbReference type="GO" id="GO:0015648">
    <property type="term" value="F:lipid-linked peptidoglycan transporter activity"/>
    <property type="evidence" value="ECO:0007669"/>
    <property type="project" value="TreeGrafter"/>
</dbReference>
<evidence type="ECO:0000256" key="1">
    <source>
        <dbReference type="ARBA" id="ARBA00004651"/>
    </source>
</evidence>
<keyword evidence="4" id="KW-0133">Cell shape</keyword>
<evidence type="ECO:0000313" key="11">
    <source>
        <dbReference type="EMBL" id="RNL53956.1"/>
    </source>
</evidence>
<feature type="transmembrane region" description="Helical" evidence="10">
    <location>
        <begin position="444"/>
        <end position="465"/>
    </location>
</feature>
<keyword evidence="3 10" id="KW-0812">Transmembrane</keyword>
<evidence type="ECO:0000256" key="5">
    <source>
        <dbReference type="ARBA" id="ARBA00022984"/>
    </source>
</evidence>
<feature type="transmembrane region" description="Helical" evidence="10">
    <location>
        <begin position="278"/>
        <end position="296"/>
    </location>
</feature>
<dbReference type="InterPro" id="IPR004268">
    <property type="entry name" value="MurJ"/>
</dbReference>
<dbReference type="NCBIfam" id="TIGR01695">
    <property type="entry name" value="murJ_mviN"/>
    <property type="match status" value="1"/>
</dbReference>
<feature type="transmembrane region" description="Helical" evidence="10">
    <location>
        <begin position="387"/>
        <end position="406"/>
    </location>
</feature>
<dbReference type="GO" id="GO:0008360">
    <property type="term" value="P:regulation of cell shape"/>
    <property type="evidence" value="ECO:0007669"/>
    <property type="project" value="UniProtKB-KW"/>
</dbReference>
<dbReference type="EMBL" id="RBEE01000012">
    <property type="protein sequence ID" value="RNL53956.1"/>
    <property type="molecule type" value="Genomic_DNA"/>
</dbReference>
<feature type="transmembrane region" description="Helical" evidence="10">
    <location>
        <begin position="138"/>
        <end position="159"/>
    </location>
</feature>
<comment type="similarity">
    <text evidence="9">Belongs to the MurJ/MviN family.</text>
</comment>
<evidence type="ECO:0000256" key="10">
    <source>
        <dbReference type="SAM" id="Phobius"/>
    </source>
</evidence>
<evidence type="ECO:0000256" key="6">
    <source>
        <dbReference type="ARBA" id="ARBA00022989"/>
    </source>
</evidence>
<protein>
    <submittedName>
        <fullName evidence="11">Murein biosynthesis integral membrane protein MurJ</fullName>
    </submittedName>
</protein>
<keyword evidence="6 10" id="KW-1133">Transmembrane helix</keyword>
<evidence type="ECO:0000313" key="12">
    <source>
        <dbReference type="Proteomes" id="UP000274046"/>
    </source>
</evidence>
<evidence type="ECO:0000256" key="7">
    <source>
        <dbReference type="ARBA" id="ARBA00023136"/>
    </source>
</evidence>
<comment type="caution">
    <text evidence="11">The sequence shown here is derived from an EMBL/GenBank/DDBJ whole genome shotgun (WGS) entry which is preliminary data.</text>
</comment>
<keyword evidence="12" id="KW-1185">Reference proteome</keyword>
<evidence type="ECO:0000256" key="3">
    <source>
        <dbReference type="ARBA" id="ARBA00022692"/>
    </source>
</evidence>
<evidence type="ECO:0000256" key="2">
    <source>
        <dbReference type="ARBA" id="ARBA00022475"/>
    </source>
</evidence>
<reference evidence="11 12" key="1">
    <citation type="submission" date="2018-10" db="EMBL/GenBank/DDBJ databases">
        <title>Genome sequencing of Pedobacter jejuensis TNB23.</title>
        <authorList>
            <person name="Cho Y.-J."/>
            <person name="Cho A."/>
            <person name="Kim O.-S."/>
        </authorList>
    </citation>
    <scope>NUCLEOTIDE SEQUENCE [LARGE SCALE GENOMIC DNA]</scope>
    <source>
        <strain evidence="11 12">TNB23</strain>
    </source>
</reference>